<comment type="catalytic activity">
    <reaction evidence="8 10">
        <text>2-(2-carboxy-4-methylthiazol-5-yl)ethyl phosphate + 4-amino-2-methyl-5-(diphosphooxymethyl)pyrimidine + 2 H(+) = thiamine phosphate + CO2 + diphosphate</text>
        <dbReference type="Rhea" id="RHEA:47848"/>
        <dbReference type="ChEBI" id="CHEBI:15378"/>
        <dbReference type="ChEBI" id="CHEBI:16526"/>
        <dbReference type="ChEBI" id="CHEBI:33019"/>
        <dbReference type="ChEBI" id="CHEBI:37575"/>
        <dbReference type="ChEBI" id="CHEBI:57841"/>
        <dbReference type="ChEBI" id="CHEBI:62890"/>
        <dbReference type="EC" id="2.5.1.3"/>
    </reaction>
</comment>
<keyword evidence="5" id="KW-0460">Magnesium</keyword>
<dbReference type="InterPro" id="IPR013785">
    <property type="entry name" value="Aldolase_TIM"/>
</dbReference>
<name>A0A6N9SZ21_9HYPH</name>
<evidence type="ECO:0000256" key="6">
    <source>
        <dbReference type="ARBA" id="ARBA00022977"/>
    </source>
</evidence>
<reference evidence="14 15" key="1">
    <citation type="submission" date="2020-01" db="EMBL/GenBank/DDBJ databases">
        <title>Jiella pacifica sp. nov.</title>
        <authorList>
            <person name="Xue Z."/>
            <person name="Zhu S."/>
            <person name="Chen J."/>
            <person name="Yang J."/>
        </authorList>
    </citation>
    <scope>NUCLEOTIDE SEQUENCE [LARGE SCALE GENOMIC DNA]</scope>
    <source>
        <strain evidence="14 15">40Bstr34</strain>
    </source>
</reference>
<comment type="catalytic activity">
    <reaction evidence="7 10">
        <text>4-methyl-5-(2-phosphooxyethyl)-thiazole + 4-amino-2-methyl-5-(diphosphooxymethyl)pyrimidine + H(+) = thiamine phosphate + diphosphate</text>
        <dbReference type="Rhea" id="RHEA:22328"/>
        <dbReference type="ChEBI" id="CHEBI:15378"/>
        <dbReference type="ChEBI" id="CHEBI:33019"/>
        <dbReference type="ChEBI" id="CHEBI:37575"/>
        <dbReference type="ChEBI" id="CHEBI:57841"/>
        <dbReference type="ChEBI" id="CHEBI:58296"/>
        <dbReference type="EC" id="2.5.1.3"/>
    </reaction>
</comment>
<dbReference type="Gene3D" id="3.20.20.70">
    <property type="entry name" value="Aldolase class I"/>
    <property type="match status" value="1"/>
</dbReference>
<keyword evidence="3 10" id="KW-0808">Transferase</keyword>
<dbReference type="PANTHER" id="PTHR20857">
    <property type="entry name" value="THIAMINE-PHOSPHATE PYROPHOSPHORYLASE"/>
    <property type="match status" value="1"/>
</dbReference>
<proteinExistence type="inferred from homology"/>
<dbReference type="EMBL" id="JAAAMG010000004">
    <property type="protein sequence ID" value="NDW04287.1"/>
    <property type="molecule type" value="Genomic_DNA"/>
</dbReference>
<dbReference type="UniPathway" id="UPA00060">
    <property type="reaction ID" value="UER00141"/>
</dbReference>
<organism evidence="14 15">
    <name type="scientific">Jiella pacifica</name>
    <dbReference type="NCBI Taxonomy" id="2696469"/>
    <lineage>
        <taxon>Bacteria</taxon>
        <taxon>Pseudomonadati</taxon>
        <taxon>Pseudomonadota</taxon>
        <taxon>Alphaproteobacteria</taxon>
        <taxon>Hyphomicrobiales</taxon>
        <taxon>Aurantimonadaceae</taxon>
        <taxon>Jiella</taxon>
    </lineage>
</organism>
<dbReference type="NCBIfam" id="NF000734">
    <property type="entry name" value="PRK00043.1-5"/>
    <property type="match status" value="1"/>
</dbReference>
<evidence type="ECO:0000256" key="7">
    <source>
        <dbReference type="ARBA" id="ARBA00047334"/>
    </source>
</evidence>
<dbReference type="InterPro" id="IPR022998">
    <property type="entry name" value="ThiamineP_synth_TenI"/>
</dbReference>
<sequence>MRLDPFYLIVPDADWVERLVPLGVKLVQLRVKDTPEAALRSQIRRARNTCHRHGCQLIVNDHWQLAISEGCDFVHLGQEDLAEADVGAIRRAGLRLGVSTHDETELATALAAKPDYVALGPIWPTILKKMPWAQQTPARLVAWKKAVGDLPLVAIGGVTVERLPEVFAQGADVAAVVTDITLNADPEARTRQWIAATRAYVDDAGLSLPDTGAAFGSTSLPSSGDGYSRLTATGSTATESRRMRHPTSTQAPSDLPPCGGDVTK</sequence>
<feature type="domain" description="Thiamine phosphate synthase/TenI" evidence="13">
    <location>
        <begin position="13"/>
        <end position="180"/>
    </location>
</feature>
<evidence type="ECO:0000256" key="3">
    <source>
        <dbReference type="ARBA" id="ARBA00022679"/>
    </source>
</evidence>
<dbReference type="GO" id="GO:0046872">
    <property type="term" value="F:metal ion binding"/>
    <property type="evidence" value="ECO:0007669"/>
    <property type="project" value="UniProtKB-KW"/>
</dbReference>
<dbReference type="GO" id="GO:0009229">
    <property type="term" value="P:thiamine diphosphate biosynthetic process"/>
    <property type="evidence" value="ECO:0007669"/>
    <property type="project" value="UniProtKB-UniPathway"/>
</dbReference>
<keyword evidence="15" id="KW-1185">Reference proteome</keyword>
<dbReference type="CDD" id="cd00564">
    <property type="entry name" value="TMP_TenI"/>
    <property type="match status" value="1"/>
</dbReference>
<comment type="similarity">
    <text evidence="10">Belongs to the thiamine-phosphate synthase family.</text>
</comment>
<keyword evidence="6 10" id="KW-0784">Thiamine biosynthesis</keyword>
<keyword evidence="4" id="KW-0479">Metal-binding</keyword>
<evidence type="ECO:0000256" key="11">
    <source>
        <dbReference type="RuleBase" id="RU004253"/>
    </source>
</evidence>
<evidence type="ECO:0000313" key="14">
    <source>
        <dbReference type="EMBL" id="NDW04287.1"/>
    </source>
</evidence>
<evidence type="ECO:0000256" key="9">
    <source>
        <dbReference type="ARBA" id="ARBA00047883"/>
    </source>
</evidence>
<comment type="cofactor">
    <cofactor evidence="1">
        <name>Mg(2+)</name>
        <dbReference type="ChEBI" id="CHEBI:18420"/>
    </cofactor>
</comment>
<evidence type="ECO:0000256" key="12">
    <source>
        <dbReference type="SAM" id="MobiDB-lite"/>
    </source>
</evidence>
<evidence type="ECO:0000256" key="4">
    <source>
        <dbReference type="ARBA" id="ARBA00022723"/>
    </source>
</evidence>
<evidence type="ECO:0000256" key="1">
    <source>
        <dbReference type="ARBA" id="ARBA00001946"/>
    </source>
</evidence>
<feature type="region of interest" description="Disordered" evidence="12">
    <location>
        <begin position="225"/>
        <end position="264"/>
    </location>
</feature>
<dbReference type="SUPFAM" id="SSF51391">
    <property type="entry name" value="Thiamin phosphate synthase"/>
    <property type="match status" value="1"/>
</dbReference>
<protein>
    <recommendedName>
        <fullName evidence="10">Thiamine-phosphate synthase</fullName>
        <ecNumber evidence="10">2.5.1.3</ecNumber>
    </recommendedName>
    <alternativeName>
        <fullName evidence="10">Thiamine-phosphate pyrophosphorylase</fullName>
    </alternativeName>
</protein>
<evidence type="ECO:0000256" key="2">
    <source>
        <dbReference type="ARBA" id="ARBA00005165"/>
    </source>
</evidence>
<gene>
    <name evidence="14" type="ORF">GTK09_07580</name>
</gene>
<evidence type="ECO:0000259" key="13">
    <source>
        <dbReference type="Pfam" id="PF02581"/>
    </source>
</evidence>
<evidence type="ECO:0000256" key="10">
    <source>
        <dbReference type="RuleBase" id="RU003826"/>
    </source>
</evidence>
<dbReference type="Pfam" id="PF02581">
    <property type="entry name" value="TMP-TENI"/>
    <property type="match status" value="1"/>
</dbReference>
<dbReference type="PANTHER" id="PTHR20857:SF15">
    <property type="entry name" value="THIAMINE-PHOSPHATE SYNTHASE"/>
    <property type="match status" value="1"/>
</dbReference>
<comment type="catalytic activity">
    <reaction evidence="9 10">
        <text>2-[(2R,5Z)-2-carboxy-4-methylthiazol-5(2H)-ylidene]ethyl phosphate + 4-amino-2-methyl-5-(diphosphooxymethyl)pyrimidine + 2 H(+) = thiamine phosphate + CO2 + diphosphate</text>
        <dbReference type="Rhea" id="RHEA:47844"/>
        <dbReference type="ChEBI" id="CHEBI:15378"/>
        <dbReference type="ChEBI" id="CHEBI:16526"/>
        <dbReference type="ChEBI" id="CHEBI:33019"/>
        <dbReference type="ChEBI" id="CHEBI:37575"/>
        <dbReference type="ChEBI" id="CHEBI:57841"/>
        <dbReference type="ChEBI" id="CHEBI:62899"/>
        <dbReference type="EC" id="2.5.1.3"/>
    </reaction>
</comment>
<comment type="caution">
    <text evidence="14">The sequence shown here is derived from an EMBL/GenBank/DDBJ whole genome shotgun (WGS) entry which is preliminary data.</text>
</comment>
<dbReference type="EC" id="2.5.1.3" evidence="10"/>
<evidence type="ECO:0000256" key="8">
    <source>
        <dbReference type="ARBA" id="ARBA00047851"/>
    </source>
</evidence>
<evidence type="ECO:0000313" key="15">
    <source>
        <dbReference type="Proteomes" id="UP000469011"/>
    </source>
</evidence>
<dbReference type="GO" id="GO:0005737">
    <property type="term" value="C:cytoplasm"/>
    <property type="evidence" value="ECO:0007669"/>
    <property type="project" value="TreeGrafter"/>
</dbReference>
<dbReference type="Proteomes" id="UP000469011">
    <property type="component" value="Unassembled WGS sequence"/>
</dbReference>
<evidence type="ECO:0000256" key="5">
    <source>
        <dbReference type="ARBA" id="ARBA00022842"/>
    </source>
</evidence>
<dbReference type="InterPro" id="IPR034291">
    <property type="entry name" value="TMP_synthase"/>
</dbReference>
<dbReference type="AlphaFoldDB" id="A0A6N9SZ21"/>
<dbReference type="NCBIfam" id="TIGR00693">
    <property type="entry name" value="thiE"/>
    <property type="match status" value="1"/>
</dbReference>
<dbReference type="GO" id="GO:0004789">
    <property type="term" value="F:thiamine-phosphate diphosphorylase activity"/>
    <property type="evidence" value="ECO:0007669"/>
    <property type="project" value="UniProtKB-EC"/>
</dbReference>
<dbReference type="InterPro" id="IPR036206">
    <property type="entry name" value="ThiamineP_synth_sf"/>
</dbReference>
<accession>A0A6N9SZ21</accession>
<dbReference type="GO" id="GO:0009228">
    <property type="term" value="P:thiamine biosynthetic process"/>
    <property type="evidence" value="ECO:0007669"/>
    <property type="project" value="UniProtKB-KW"/>
</dbReference>
<comment type="pathway">
    <text evidence="2 11">Cofactor biosynthesis; thiamine diphosphate biosynthesis; thiamine phosphate from 4-amino-2-methyl-5-diphosphomethylpyrimidine and 4-methyl-5-(2-phosphoethyl)-thiazole: step 1/1.</text>
</comment>